<evidence type="ECO:0000256" key="2">
    <source>
        <dbReference type="SAM" id="Phobius"/>
    </source>
</evidence>
<gene>
    <name evidence="3" type="ORF">A3SI_19271</name>
</gene>
<evidence type="ECO:0000313" key="4">
    <source>
        <dbReference type="Proteomes" id="UP000005551"/>
    </source>
</evidence>
<proteinExistence type="predicted"/>
<dbReference type="EMBL" id="AJYA01000074">
    <property type="protein sequence ID" value="EIM72854.1"/>
    <property type="molecule type" value="Genomic_DNA"/>
</dbReference>
<evidence type="ECO:0000256" key="1">
    <source>
        <dbReference type="SAM" id="MobiDB-lite"/>
    </source>
</evidence>
<feature type="region of interest" description="Disordered" evidence="1">
    <location>
        <begin position="33"/>
        <end position="53"/>
    </location>
</feature>
<evidence type="ECO:0000313" key="3">
    <source>
        <dbReference type="EMBL" id="EIM72854.1"/>
    </source>
</evidence>
<feature type="transmembrane region" description="Helical" evidence="2">
    <location>
        <begin position="63"/>
        <end position="84"/>
    </location>
</feature>
<organism evidence="3 4">
    <name type="scientific">Nitritalea halalkaliphila LW7</name>
    <dbReference type="NCBI Taxonomy" id="1189621"/>
    <lineage>
        <taxon>Bacteria</taxon>
        <taxon>Pseudomonadati</taxon>
        <taxon>Bacteroidota</taxon>
        <taxon>Cytophagia</taxon>
        <taxon>Cytophagales</taxon>
        <taxon>Cyclobacteriaceae</taxon>
        <taxon>Nitritalea</taxon>
    </lineage>
</organism>
<accession>I5BTF2</accession>
<reference evidence="3 4" key="1">
    <citation type="submission" date="2012-05" db="EMBL/GenBank/DDBJ databases">
        <title>Genome sequence of Nitritalea halalkaliphila LW7.</title>
        <authorList>
            <person name="Jangir P.K."/>
            <person name="Singh A."/>
            <person name="Shivaji S."/>
            <person name="Sharma R."/>
        </authorList>
    </citation>
    <scope>NUCLEOTIDE SEQUENCE [LARGE SCALE GENOMIC DNA]</scope>
    <source>
        <strain evidence="3 4">LW7</strain>
    </source>
</reference>
<comment type="caution">
    <text evidence="3">The sequence shown here is derived from an EMBL/GenBank/DDBJ whole genome shotgun (WGS) entry which is preliminary data.</text>
</comment>
<dbReference type="RefSeq" id="WP_009057457.1">
    <property type="nucleotide sequence ID" value="NZ_AJYA01000074.1"/>
</dbReference>
<keyword evidence="2" id="KW-0472">Membrane</keyword>
<dbReference type="Proteomes" id="UP000005551">
    <property type="component" value="Unassembled WGS sequence"/>
</dbReference>
<dbReference type="AlphaFoldDB" id="I5BTF2"/>
<dbReference type="STRING" id="1189621.A3SI_19271"/>
<sequence>MKHREMDDKDLGRFFSTLKEQDAARFGLPQERSALQEEGMMRPSAKGRAGTSLSSTKPVFRKLWHWAAAAAAVLLLGFGVNGWLSFPEEPRDAQSAALAGKRTERQWACLLPSWIYSP</sequence>
<keyword evidence="2" id="KW-0812">Transmembrane</keyword>
<name>I5BTF2_9BACT</name>
<keyword evidence="2" id="KW-1133">Transmembrane helix</keyword>
<keyword evidence="4" id="KW-1185">Reference proteome</keyword>
<protein>
    <submittedName>
        <fullName evidence="3">Uncharacterized protein</fullName>
    </submittedName>
</protein>